<gene>
    <name evidence="1" type="ORF">UY17_C0033G0008</name>
</gene>
<dbReference type="Gene3D" id="3.40.50.1000">
    <property type="entry name" value="HAD superfamily/HAD-like"/>
    <property type="match status" value="1"/>
</dbReference>
<dbReference type="InterPro" id="IPR023214">
    <property type="entry name" value="HAD_sf"/>
</dbReference>
<dbReference type="GO" id="GO:0006281">
    <property type="term" value="P:DNA repair"/>
    <property type="evidence" value="ECO:0007669"/>
    <property type="project" value="TreeGrafter"/>
</dbReference>
<dbReference type="InterPro" id="IPR036412">
    <property type="entry name" value="HAD-like_sf"/>
</dbReference>
<dbReference type="SFLD" id="SFLDS00003">
    <property type="entry name" value="Haloacid_Dehalogenase"/>
    <property type="match status" value="1"/>
</dbReference>
<protein>
    <submittedName>
        <fullName evidence="1">Haloacid dehalogenase superfamily enzyme, subfamily IA</fullName>
    </submittedName>
</protein>
<dbReference type="PANTHER" id="PTHR43434">
    <property type="entry name" value="PHOSPHOGLYCOLATE PHOSPHATASE"/>
    <property type="match status" value="1"/>
</dbReference>
<accession>A0A0G1WXP4</accession>
<dbReference type="EMBL" id="LCOZ01000033">
    <property type="protein sequence ID" value="KKU87000.1"/>
    <property type="molecule type" value="Genomic_DNA"/>
</dbReference>
<reference evidence="1 2" key="1">
    <citation type="journal article" date="2015" name="Nature">
        <title>rRNA introns, odd ribosomes, and small enigmatic genomes across a large radiation of phyla.</title>
        <authorList>
            <person name="Brown C.T."/>
            <person name="Hug L.A."/>
            <person name="Thomas B.C."/>
            <person name="Sharon I."/>
            <person name="Castelle C.J."/>
            <person name="Singh A."/>
            <person name="Wilkins M.J."/>
            <person name="Williams K.H."/>
            <person name="Banfield J.F."/>
        </authorList>
    </citation>
    <scope>NUCLEOTIDE SEQUENCE [LARGE SCALE GENOMIC DNA]</scope>
</reference>
<dbReference type="SFLD" id="SFLDG01129">
    <property type="entry name" value="C1.5:_HAD__Beta-PGM__Phosphata"/>
    <property type="match status" value="1"/>
</dbReference>
<dbReference type="InterPro" id="IPR050155">
    <property type="entry name" value="HAD-like_hydrolase_sf"/>
</dbReference>
<proteinExistence type="predicted"/>
<name>A0A0G1WXP4_9BACT</name>
<dbReference type="AlphaFoldDB" id="A0A0G1WXP4"/>
<evidence type="ECO:0000313" key="2">
    <source>
        <dbReference type="Proteomes" id="UP000034772"/>
    </source>
</evidence>
<comment type="caution">
    <text evidence="1">The sequence shown here is derived from an EMBL/GenBank/DDBJ whole genome shotgun (WGS) entry which is preliminary data.</text>
</comment>
<sequence>MIRLIIFDWDGTIAIGAAEGYLNCYRETLKKLNLDFSGREAEIRNLITTGPTHVQELAILFKTKPELVDKARKIYEAELVSDSLLKYVRIIPGTGALLARLKEKYVLAVTTGTMHAVVEAVLKKFNLPNVFGQILTHHDLPDIKLAKPNAYMAEQILHRQNIRPEEAIVVGDGSWDVGMAVSAGIIPVAVLTGYLKAAEARNLGAKFVIPDVTHLEGVLNQLLTD</sequence>
<dbReference type="Proteomes" id="UP000034772">
    <property type="component" value="Unassembled WGS sequence"/>
</dbReference>
<dbReference type="GO" id="GO:0008967">
    <property type="term" value="F:phosphoglycolate phosphatase activity"/>
    <property type="evidence" value="ECO:0007669"/>
    <property type="project" value="TreeGrafter"/>
</dbReference>
<organism evidence="1 2">
    <name type="scientific">Candidatus Beckwithbacteria bacterium GW2011_GWC2_47_9</name>
    <dbReference type="NCBI Taxonomy" id="1618373"/>
    <lineage>
        <taxon>Bacteria</taxon>
        <taxon>Candidatus Beckwithiibacteriota</taxon>
    </lineage>
</organism>
<dbReference type="SUPFAM" id="SSF56784">
    <property type="entry name" value="HAD-like"/>
    <property type="match status" value="1"/>
</dbReference>
<evidence type="ECO:0000313" key="1">
    <source>
        <dbReference type="EMBL" id="KKU87000.1"/>
    </source>
</evidence>
<dbReference type="InterPro" id="IPR041492">
    <property type="entry name" value="HAD_2"/>
</dbReference>
<dbReference type="Pfam" id="PF13419">
    <property type="entry name" value="HAD_2"/>
    <property type="match status" value="1"/>
</dbReference>
<dbReference type="Gene3D" id="1.10.150.240">
    <property type="entry name" value="Putative phosphatase, domain 2"/>
    <property type="match status" value="1"/>
</dbReference>
<dbReference type="InterPro" id="IPR023198">
    <property type="entry name" value="PGP-like_dom2"/>
</dbReference>
<dbReference type="PANTHER" id="PTHR43434:SF1">
    <property type="entry name" value="PHOSPHOGLYCOLATE PHOSPHATASE"/>
    <property type="match status" value="1"/>
</dbReference>